<proteinExistence type="predicted"/>
<evidence type="ECO:0000313" key="2">
    <source>
        <dbReference type="EMBL" id="KAK3283837.1"/>
    </source>
</evidence>
<keyword evidence="3" id="KW-1185">Reference proteome</keyword>
<dbReference type="EMBL" id="LGRX02002634">
    <property type="protein sequence ID" value="KAK3283837.1"/>
    <property type="molecule type" value="Genomic_DNA"/>
</dbReference>
<comment type="caution">
    <text evidence="2">The sequence shown here is derived from an EMBL/GenBank/DDBJ whole genome shotgun (WGS) entry which is preliminary data.</text>
</comment>
<evidence type="ECO:0000313" key="3">
    <source>
        <dbReference type="Proteomes" id="UP001190700"/>
    </source>
</evidence>
<accession>A0AAE0GT78</accession>
<dbReference type="AlphaFoldDB" id="A0AAE0GT78"/>
<protein>
    <submittedName>
        <fullName evidence="2">Uncharacterized protein</fullName>
    </submittedName>
</protein>
<name>A0AAE0GT78_9CHLO</name>
<feature type="region of interest" description="Disordered" evidence="1">
    <location>
        <begin position="49"/>
        <end position="80"/>
    </location>
</feature>
<organism evidence="2 3">
    <name type="scientific">Cymbomonas tetramitiformis</name>
    <dbReference type="NCBI Taxonomy" id="36881"/>
    <lineage>
        <taxon>Eukaryota</taxon>
        <taxon>Viridiplantae</taxon>
        <taxon>Chlorophyta</taxon>
        <taxon>Pyramimonadophyceae</taxon>
        <taxon>Pyramimonadales</taxon>
        <taxon>Pyramimonadaceae</taxon>
        <taxon>Cymbomonas</taxon>
    </lineage>
</organism>
<sequence length="215" mass="23969">MESELLVPEETMNAYELEREARIARNREVMRRLGLIDADVEYAAAFKAAQGKTGTAPKAPSIRAPKRKREEVKPVRSSSRLANLPAQDFKLDASERPAAAAEASSRTKVSGVHIDEEKEFLLRYAGSQGREQIVGTASYAHTLHRVMTMSEAALRRRVTTIERACGKFAVTKMRLFARVLCLEGYQEVAEEATEALERLLEKLGEPAEEPPEIVE</sequence>
<reference evidence="2 3" key="1">
    <citation type="journal article" date="2015" name="Genome Biol. Evol.">
        <title>Comparative Genomics of a Bacterivorous Green Alga Reveals Evolutionary Causalities and Consequences of Phago-Mixotrophic Mode of Nutrition.</title>
        <authorList>
            <person name="Burns J.A."/>
            <person name="Paasch A."/>
            <person name="Narechania A."/>
            <person name="Kim E."/>
        </authorList>
    </citation>
    <scope>NUCLEOTIDE SEQUENCE [LARGE SCALE GENOMIC DNA]</scope>
    <source>
        <strain evidence="2 3">PLY_AMNH</strain>
    </source>
</reference>
<dbReference type="Proteomes" id="UP001190700">
    <property type="component" value="Unassembled WGS sequence"/>
</dbReference>
<evidence type="ECO:0000256" key="1">
    <source>
        <dbReference type="SAM" id="MobiDB-lite"/>
    </source>
</evidence>
<gene>
    <name evidence="2" type="ORF">CYMTET_8482</name>
</gene>